<dbReference type="AlphaFoldDB" id="A0A421B8J5"/>
<dbReference type="OrthoDB" id="9859011at2"/>
<name>A0A421B8J5_9PSEU</name>
<keyword evidence="2" id="KW-1185">Reference proteome</keyword>
<dbReference type="RefSeq" id="WP_121389618.1">
    <property type="nucleotide sequence ID" value="NZ_RCDD01000001.1"/>
</dbReference>
<organism evidence="1 2">
    <name type="scientific">Actinokineospora cianjurensis</name>
    <dbReference type="NCBI Taxonomy" id="585224"/>
    <lineage>
        <taxon>Bacteria</taxon>
        <taxon>Bacillati</taxon>
        <taxon>Actinomycetota</taxon>
        <taxon>Actinomycetes</taxon>
        <taxon>Pseudonocardiales</taxon>
        <taxon>Pseudonocardiaceae</taxon>
        <taxon>Actinokineospora</taxon>
    </lineage>
</organism>
<proteinExistence type="predicted"/>
<dbReference type="Proteomes" id="UP000282454">
    <property type="component" value="Unassembled WGS sequence"/>
</dbReference>
<evidence type="ECO:0008006" key="3">
    <source>
        <dbReference type="Google" id="ProtNLM"/>
    </source>
</evidence>
<accession>A0A421B8J5</accession>
<comment type="caution">
    <text evidence="1">The sequence shown here is derived from an EMBL/GenBank/DDBJ whole genome shotgun (WGS) entry which is preliminary data.</text>
</comment>
<protein>
    <recommendedName>
        <fullName evidence="3">Excreted virulence factor EspC (Type VII ESX diderm)</fullName>
    </recommendedName>
</protein>
<gene>
    <name evidence="1" type="ORF">CLV68_1356</name>
</gene>
<evidence type="ECO:0000313" key="2">
    <source>
        <dbReference type="Proteomes" id="UP000282454"/>
    </source>
</evidence>
<sequence length="101" mass="10573">MTLRLDQQAVTALVTEATTLHAALTDIATYAEAETLTPRAFGPLGTRAGEAFAAAHAEILTALHKAAPELDNTVSGLVKAAQHLTETDHDAAARITRAGER</sequence>
<evidence type="ECO:0000313" key="1">
    <source>
        <dbReference type="EMBL" id="RLK60842.1"/>
    </source>
</evidence>
<reference evidence="1 2" key="1">
    <citation type="submission" date="2018-10" db="EMBL/GenBank/DDBJ databases">
        <title>Genomic Encyclopedia of Archaeal and Bacterial Type Strains, Phase II (KMG-II): from individual species to whole genera.</title>
        <authorList>
            <person name="Goeker M."/>
        </authorList>
    </citation>
    <scope>NUCLEOTIDE SEQUENCE [LARGE SCALE GENOMIC DNA]</scope>
    <source>
        <strain evidence="1 2">DSM 45657</strain>
    </source>
</reference>
<dbReference type="EMBL" id="RCDD01000001">
    <property type="protein sequence ID" value="RLK60842.1"/>
    <property type="molecule type" value="Genomic_DNA"/>
</dbReference>